<dbReference type="RefSeq" id="WP_205107991.1">
    <property type="nucleotide sequence ID" value="NZ_JACJJL010000004.1"/>
</dbReference>
<feature type="chain" id="PRO_5038039738" description="Cell surface protein" evidence="2">
    <location>
        <begin position="24"/>
        <end position="1087"/>
    </location>
</feature>
<reference evidence="3 4" key="1">
    <citation type="journal article" date="2021" name="Sci. Rep.">
        <title>The distribution of antibiotic resistance genes in chicken gut microbiota commensals.</title>
        <authorList>
            <person name="Juricova H."/>
            <person name="Matiasovicova J."/>
            <person name="Kubasova T."/>
            <person name="Cejkova D."/>
            <person name="Rychlik I."/>
        </authorList>
    </citation>
    <scope>NUCLEOTIDE SEQUENCE [LARGE SCALE GENOMIC DNA]</scope>
    <source>
        <strain evidence="3 4">An819</strain>
    </source>
</reference>
<sequence length="1087" mass="118420">MKRKFISALLFGALVTASTSTFVSCKDYDDDITELRGQITTNATDLSSLVDEKLGNAENEIAALKEQASSLDEAYKKADQALNDAIMNATNDAQGYAEIQAQQAQTAAIDAARQLVEEASAKLQEALDKANSIIDEQGKTVEALLKADEELQNGIDAATSRANDAYTLAEQASKSAAEASQAAKDAADKAAEVADDLKTINETLSSQLNVIEGSLKEVKETAEDAASRITAQENALDALEKSNSDALEALGAEDDALRQLIEANQTKIDDLRKELEPLKTAADEALASAKEYTDKKVEEALGGISSVGTAIEDLKKEYAAADELIKDDVSSLKTTVEGIEDDLKVVNVKLANINSRLNFNVNNLITGIIYQDATEYNVFAKVGTAGAVFAKDDAEKKTAIFPYEGYSGYAKLTVGHYNIQEYAGEIYATVNPTDIDASTAVINLENSLGDRNTIYSLGVAKPAEGHLIETRATTSKNGLWKLPVNSITSSTDDPTKRVEAKALYALTTNYEQDTLDAEGNIVKIQKKIYSHYAINKVPQAATAASSIDMDVIGHGDNLDNNPAKGIDIQFSALNGELRLSTNGKRVYKKFVECVSVVNSEGKPLADGVKTFNEANSQLYTILAANDYGKEDTINVTCPESYKNYTVTLRYYIWNYNGSVSAIDKKLVFNQTLWGQDNTSLTMAPTGSSTQAVYSDDFGKFAFVNGEKSSNGTTWSQEAYYVEATVGNDDADIKGAVINLNSADKSTNYEAVTVGAARRALNTSTLDKIKQLQLSYDPSTLELDHEYNITLTFFDRNGFKVNIVNISFTMTVPTGKPSPWHIEAAFDTEDKLTIAWATPDKNDATNTTGWYDLSGSFYQIDNGFPTAGDPYSFKLNDSESYAPGEANHKFLPTQMPAASNYVMYVPNAAINQKANEEHTYTMTGGIMFYGLPNLISYNGEGGFADEFQIKFLSPIRYAILGTKDYIPGKTYEGMQNDEISVDYRQSVTINNSYFNALDPKEATATRVNFFENRDARIANTSIEFAKADDSNNALFKEIKSNGDGTYTLVTDDKVSMVKNTDVDFKLTVTDVWGAVTEYTFTVTVKANM</sequence>
<dbReference type="EMBL" id="JACJJL010000004">
    <property type="protein sequence ID" value="MBM6660841.1"/>
    <property type="molecule type" value="Genomic_DNA"/>
</dbReference>
<keyword evidence="2" id="KW-0732">Signal</keyword>
<feature type="coiled-coil region" evidence="1">
    <location>
        <begin position="215"/>
        <end position="249"/>
    </location>
</feature>
<dbReference type="Proteomes" id="UP000764045">
    <property type="component" value="Unassembled WGS sequence"/>
</dbReference>
<dbReference type="AlphaFoldDB" id="A0A938WIJ4"/>
<name>A0A938WIJ4_9BACT</name>
<evidence type="ECO:0000256" key="2">
    <source>
        <dbReference type="SAM" id="SignalP"/>
    </source>
</evidence>
<gene>
    <name evidence="3" type="ORF">H6B30_03575</name>
</gene>
<accession>A0A938WIJ4</accession>
<evidence type="ECO:0000256" key="1">
    <source>
        <dbReference type="SAM" id="Coils"/>
    </source>
</evidence>
<keyword evidence="4" id="KW-1185">Reference proteome</keyword>
<organism evidence="3 4">
    <name type="scientific">Marseilla massiliensis</name>
    <dbReference type="NCBI Taxonomy" id="1841864"/>
    <lineage>
        <taxon>Bacteria</taxon>
        <taxon>Pseudomonadati</taxon>
        <taxon>Bacteroidota</taxon>
        <taxon>Bacteroidia</taxon>
        <taxon>Bacteroidales</taxon>
        <taxon>Prevotellaceae</taxon>
        <taxon>Marseilla</taxon>
    </lineage>
</organism>
<proteinExistence type="predicted"/>
<feature type="coiled-coil region" evidence="1">
    <location>
        <begin position="47"/>
        <end position="81"/>
    </location>
</feature>
<feature type="coiled-coil region" evidence="1">
    <location>
        <begin position="109"/>
        <end position="136"/>
    </location>
</feature>
<keyword evidence="1" id="KW-0175">Coiled coil</keyword>
<evidence type="ECO:0008006" key="5">
    <source>
        <dbReference type="Google" id="ProtNLM"/>
    </source>
</evidence>
<protein>
    <recommendedName>
        <fullName evidence="5">Cell surface protein</fullName>
    </recommendedName>
</protein>
<evidence type="ECO:0000313" key="3">
    <source>
        <dbReference type="EMBL" id="MBM6660841.1"/>
    </source>
</evidence>
<evidence type="ECO:0000313" key="4">
    <source>
        <dbReference type="Proteomes" id="UP000764045"/>
    </source>
</evidence>
<dbReference type="PROSITE" id="PS51257">
    <property type="entry name" value="PROKAR_LIPOPROTEIN"/>
    <property type="match status" value="1"/>
</dbReference>
<comment type="caution">
    <text evidence="3">The sequence shown here is derived from an EMBL/GenBank/DDBJ whole genome shotgun (WGS) entry which is preliminary data.</text>
</comment>
<feature type="signal peptide" evidence="2">
    <location>
        <begin position="1"/>
        <end position="23"/>
    </location>
</feature>